<name>A0A6V7QPH5_ANACO</name>
<dbReference type="Pfam" id="PF22272">
    <property type="entry name" value="LEA_3b"/>
    <property type="match status" value="1"/>
</dbReference>
<reference evidence="1" key="1">
    <citation type="submission" date="2020-07" db="EMBL/GenBank/DDBJ databases">
        <authorList>
            <person name="Lin J."/>
        </authorList>
    </citation>
    <scope>NUCLEOTIDE SEQUENCE</scope>
</reference>
<proteinExistence type="predicted"/>
<dbReference type="EMBL" id="LR862137">
    <property type="protein sequence ID" value="CAD1845122.1"/>
    <property type="molecule type" value="Genomic_DNA"/>
</dbReference>
<protein>
    <submittedName>
        <fullName evidence="1">Uncharacterized protein</fullName>
    </submittedName>
</protein>
<organism evidence="1">
    <name type="scientific">Ananas comosus var. bracteatus</name>
    <name type="common">red pineapple</name>
    <dbReference type="NCBI Taxonomy" id="296719"/>
    <lineage>
        <taxon>Eukaryota</taxon>
        <taxon>Viridiplantae</taxon>
        <taxon>Streptophyta</taxon>
        <taxon>Embryophyta</taxon>
        <taxon>Tracheophyta</taxon>
        <taxon>Spermatophyta</taxon>
        <taxon>Magnoliopsida</taxon>
        <taxon>Liliopsida</taxon>
        <taxon>Poales</taxon>
        <taxon>Bromeliaceae</taxon>
        <taxon>Bromelioideae</taxon>
        <taxon>Ananas</taxon>
    </lineage>
</organism>
<evidence type="ECO:0000313" key="1">
    <source>
        <dbReference type="EMBL" id="CAD1845122.1"/>
    </source>
</evidence>
<sequence>MLQNIRSTHVACLRSNAVRSAVNRGKENVNGVVNGRVGASDRGKLREAIREPDLGLSKSFSDSGFCCVGFKERSARFIVRQERGGSGAPGGGAGPCDRSCCVGQVLGPHPTTGVFGPAAAAAAAATAGPKDGLGNAAAVAAGNGGGSTVLDQKVWFRPLRTSTSLPTTRTSTNPWGTRIRAGPTACTSSYLIRSGNSKE</sequence>
<accession>A0A6V7QPH5</accession>
<dbReference type="InterPro" id="IPR039291">
    <property type="entry name" value="At5g17165-like"/>
</dbReference>
<dbReference type="AlphaFoldDB" id="A0A6V7QPH5"/>
<gene>
    <name evidence="1" type="ORF">CB5_LOCUS28333</name>
</gene>